<dbReference type="Proteomes" id="UP001327957">
    <property type="component" value="Unassembled WGS sequence"/>
</dbReference>
<evidence type="ECO:0000313" key="1">
    <source>
        <dbReference type="EMBL" id="KAK6218048.1"/>
    </source>
</evidence>
<accession>A0AAV9TC36</accession>
<sequence length="486" mass="54118">MVKDTDQPRPREITPKSIPWTVSTLPLPPDRNGNQPLYHRFSDDDLQAMACLLWFRLDLKPEDDAFFEVDFSPAAREGDTPAIVAAEFWQHVLSPQDLGLLRRLVQGGHLTLRRRVFIARGWALRGGKWIQKLCTRKPAGLSFLIQTFGGRNSVPCNCCEARAYSLFDNETGVWTCEPYFECVSLPESAGGDGVCSNCHYHETISECSYSRASIRKRFGYGAPKRDGALRRSGEVDGQGVVPSAIPQTIKRTQQSGFVFQPYLDAFQEQKKMIERDRKQWPRPGGLVFAHRFLSKEMFKDHSRTPFDVDGNADEDLASIAESFYTKRRLTGPDEFDGAGSVKKHANDLLTLIAGSVILDREVDEVNPPNYYMPTILELHTETLVAIGLVTNWLSTLAADAPDATFKLWLSGDVEASAGEAGVERIPSNCCILRPGKNNIPGDIRSYVEHSINHSDMATTTTVILASVDSLYSSGTSEWLAAFGSYR</sequence>
<keyword evidence="2" id="KW-1185">Reference proteome</keyword>
<proteinExistence type="predicted"/>
<dbReference type="AlphaFoldDB" id="A0AAV9TC36"/>
<gene>
    <name evidence="1" type="ORF">QIS74_06629</name>
</gene>
<organism evidence="1 2">
    <name type="scientific">Colletotrichum tabaci</name>
    <dbReference type="NCBI Taxonomy" id="1209068"/>
    <lineage>
        <taxon>Eukaryota</taxon>
        <taxon>Fungi</taxon>
        <taxon>Dikarya</taxon>
        <taxon>Ascomycota</taxon>
        <taxon>Pezizomycotina</taxon>
        <taxon>Sordariomycetes</taxon>
        <taxon>Hypocreomycetidae</taxon>
        <taxon>Glomerellales</taxon>
        <taxon>Glomerellaceae</taxon>
        <taxon>Colletotrichum</taxon>
        <taxon>Colletotrichum destructivum species complex</taxon>
    </lineage>
</organism>
<reference evidence="1 2" key="1">
    <citation type="submission" date="2023-04" db="EMBL/GenBank/DDBJ databases">
        <title>Colletotrichum tabacum stain YC1 causing leaf anthracnose on Nicotiana tabacum(L.) cv.</title>
        <authorList>
            <person name="Ji Z."/>
            <person name="Wang M."/>
            <person name="Zhang J."/>
            <person name="Wang N."/>
            <person name="Zhou Z."/>
        </authorList>
    </citation>
    <scope>NUCLEOTIDE SEQUENCE [LARGE SCALE GENOMIC DNA]</scope>
    <source>
        <strain evidence="1 2">YC1</strain>
    </source>
</reference>
<name>A0AAV9TC36_9PEZI</name>
<evidence type="ECO:0000313" key="2">
    <source>
        <dbReference type="Proteomes" id="UP001327957"/>
    </source>
</evidence>
<comment type="caution">
    <text evidence="1">The sequence shown here is derived from an EMBL/GenBank/DDBJ whole genome shotgun (WGS) entry which is preliminary data.</text>
</comment>
<dbReference type="EMBL" id="JASAOK010000038">
    <property type="protein sequence ID" value="KAK6218048.1"/>
    <property type="molecule type" value="Genomic_DNA"/>
</dbReference>
<protein>
    <submittedName>
        <fullName evidence="1">Uncharacterized protein</fullName>
    </submittedName>
</protein>